<feature type="domain" description="EGF-like" evidence="9">
    <location>
        <begin position="384"/>
        <end position="420"/>
    </location>
</feature>
<evidence type="ECO:0000256" key="6">
    <source>
        <dbReference type="PROSITE-ProRule" id="PRU00059"/>
    </source>
</evidence>
<dbReference type="STRING" id="1561998.A0A1I7UVG8"/>
<feature type="domain" description="CUB" evidence="8">
    <location>
        <begin position="3556"/>
        <end position="3694"/>
    </location>
</feature>
<sequence length="3957" mass="443489">MNNQASFTQLVGRVDNTNQMFLSLKSRQDTQSSAMRVVLSSAKHYLVVLRNVTLEVNSLKKWKSDKIQRDMRRRGLLVKLTRQIIRINKYIMMNGCEPNKCKNGATCIPGFGPKFTCILFFYHGTTAGCQNNGTCVNRHGGFDCECPSGYHGPLCQYHMSACSKTFELCGPHGHCIENIVDQTNGASGETNAYKCICDWGFKVSSDKNNPTCVDVNECESNPCHPGVDCVNLPGSFVCSGCPPGYKKDGNACVDVNECEGEVKACSPLVKCHNTIGSYYCDACPPGYDGDGTVCVKDDSCANNKCHKLATCKETDDSWSALGGYNCYCPDGYVGDGIGEQGCVKNQTTVCLNHKCVNGGKCSARNATDYQCHCEQGFLGKFCEKISPCQTNPCQNGGLCIPADNLAFCECPEPFFGKTCSEQEEHCGAHFTHSSGNYSFTMARDNKTSYSVCDFVFRIPAGDSAVRINFTSFDDFTEEGEGPTDCATTDANLTLFDGPTDTSPEFATFCGSAQSVHAPLFDTPITMTSTGAMLRFRGIQGTFSFAWETIQRKCGFRTSKPEGILSVPQNKQDIVCEWFLSAPGGKIIEVTIPPITMHSKDSDRCDQNSLEIYDGYSTYDRHRILETCSSTQEKQIIKSTGPFLSISFVSNMLQSVSGLETIRGFVINYRFVEPDRKCGGEIDNVEGSFEFSGAIESPNYGSLYPPNMDCTWKLNGSLSNGSYSGDMVLKLTFEQFDIISGFSANGPGLHYRSFRRLYPINGDFLGFSRSLSYRNLLFGTCTNDYLKIYDADGSLLQEACNARRPPNTMTVNNPSAVLNFHSDGSEQGKGFRVQYEMTCQRTVSGNGTIQSWNFPNGGAAGTCTYIIEAPKTHVINLKLLTIGLKVLKMSECFYSSQPIDQYENYVEFSGGRTDNIFFNRRYVCARYPFVEQSIMSVSSSRPLKITVGSDGNPNFKGLSLEYSTVDVGCGGMFSSMTGVISSPNYPEKYLPHMHCVYTIYVSYSKVVKLTFDAFDLEVTAAKECEYDRVEVYTSYHNETVHGDLIGKFCGAMLPPAVFSTSNTMVVVFVSDRSVSGPGWNAKFEAVNPKSTCDYTLTAPSGRIDFNPEQLRRDKCVYHIAVHDNQRILLKMENMSLPCGRSSLTFRNGPTETSPPFASLPPESEVCTPKVNYMPVIRSFSNRVTIIYKSVSSAGSFFNLTYETISNGCGGRVDGLSGIVSAPQYPLGDKKSLKCDWTIAVALGNKVRFAVTNLDDLASADGAGFCPMFSPNRLDFFNSPRQGNLHLKRFCAQEMAPEPITSEDNELIIKYTQAGGFQSKKIYGFAGHFVTLCSGIVLNSISGNIQSPGYPHRVYSNQFCTWTIRVPKGNRILVTMHHFSISQIAVYKPTNECQLDMLKIDDTDLVEAEVTFKNTQYNITNTVNKYCDKAIPKVIRSKHNTMKLTYSTRSVDPTNQFWLSWSTIGCSREINYPQQVIITKENIDSEVDEFECQYKIQAPVGKQIILKIDKMDILPISSDCNYKQGSAFNGFALFMGSSNASGVPFQTFCSSISQQNVTSHTSELFLMLSMNKDRLKTNVFFNASVEFIDIPPDSPSDTCGGVVTLEQGIKNTILSPAFPAPYPLGVKCRWLINAPPGYHIEYTIEEFHTPNYHEERSTKGKFFSPISSNISCQWQLPYSDGMLSFYVGNKSNVGVFERVCEESSKPRVLEMYATQSLVIFEGATNILGQKTGEGSRERNGMQLSIRPRCGGVVFAESKPQVISMYHEGEDVCNVTIKKKDSEDSEIYVRLEEYTKINSSSQHTIDDRIDIYVGGQLKYTEMLKATDNTMQEYAADDEMMVSVRHASAPHTAILVVSTDERNCGGEVRHSQGTIYAPSRSLDKPFDCGWTITNNDGNTVTVSILDHDLRYSSNCTDSYIEIRETNSSGKLLKRQCDTSSIDSTDYESQSLYVFLRYRPLISKDDEDEGEEEIDQQQNSNSRPLFKARYEKVSGGRPKSQFVSNPQIDDVETMVWTLDTGDEDAGILVKFQEFYLPSSASYLRFTEAGENDDIVNVGFEEVTGVAIPFEKFFEAQLIRVYGKLDKNDRFSFTWNAVPVKSRNMTMQKKEKKVYDCGGALIPTYDWDYINSPLPAGQSYGYEENLHCRWTITRPLFTGIEVKFDYLDLENVPNCEHDFVTFRLQFDNSPEDEEDFDFSSSSKHCALARSNNTFNFSVNRALHIHFVTDKSRHGVGFRLKYRLTCNSFENIPSGSLFERTIQSPNWDGKVAPRAWNCQYSLVLQSNRPIFVEILDLDMEEKDPCENENSLVLGNRFSELISAISYTSQTYFKSAKYCGRLTPTTTQNFTSVRGRLFLKYSSSVPTRRGFKLRLKEMMTECTSGVLHIDENNPSRTIMSPEYPKRIPNSVECEYVMAAPNGHRVMLTFESDKFDIDGAVGECDQLDYIEIRDGPSQFSELIGIYCGTDPPSSIYSTNNFLYMKLHTSEYSNSKRFLAHYELATCGGTVYVRENVTTHITSPNYPDPFNTPLQCQWNVMSPNTHMIEAKVDHLWLFYNQNCTLEQLSILDGNASSLPIIGPACVQRNVPASFVRSSSAQLTVQFRANSTIPRGGRQYCSNKKCGFDLAVKLSDQKCGGTITNLFGKITPPGYPGRLLPNVKCVWDFKMKPGYVWIFKIKFLGADSYRMAEKYYLQKGKHDCFQDAGIIEGFPPYNGAQFSHHFCRNATEIITSTDISRLVYDDTYTREVMSSLSEEDAKNETLYAPFHIMYMALPASKENGGCTMKIDTNKTMEFHADNNGIKGIKVDSFCHLSIEKPPNYGSVYLKITDYKQSVEDRLPKDSTICFVWGAHIKIQSTMPVPILKTICDASAHQHNKTDMIYLNPLIDLHVSQMFRDQESQQFNLTIEFQRCGGLITTPNTGEITSPNYGNGRYLPGSKCRWVLEAPEGQIVKIKVVEMKIVYDHECENDHLIIGEGKQADVNPIHRYCHKIDGENEEKLEDRFKSIKTHGRYMTVQWVTNQKSEDAGWKLEYEFVGENDECGYHTRGLSGQIHSPKFGEQDYENDLECVWDIQVPLGYHVNLKFRDFDVETSENCAKDQLVISQEHSTRANAPNGDYYFLFQNEESETPLCGIEHPKDFQSESNRVRLNFTTDSKITARGFRVDWEAECGTIYRLNHGVITSPYYPEGYPNKKADCTYLIAPPDQNSVIAIKFTQFDVSDMRTSFGRLPCESDYLQIIETTNDRVAYTLCGGASMPEDGMVFKGAVGLRFVTDRSYLWSAPDQEPNDVRKKHRGFQLAYSINKCGDNIELREGNEYITTVTSPAFPLPYAKNMDCVWNITTDATRVLNVKFEKMSLEEFRDCSADYVQLFDSSDIIANKSLGKFCGTMQKAPQYRIQTSGPNLLIHMKTDFNVNAGGFRLEVTSTLGEKEGCGGKLTATDQWQTLTNPKDDDGNYPNALKCGWHISGPADTQLRIRIDSIDTELLNMPPGVKPTPECIDVLAVYDGQEYFSPLLVGDLCSNTAKQLPITLQTSHRHAFVSFETDRDGTGKGFNLSYSIVQSDCGGWLQAVPETKSLLYKGITMEENKEADKERTHQRCRFMIQGSKTEPVLVNFKSFHIPSVAGDCSDSYVEIRDVGSLNECHHPACAREPNQRKITKLCGTHTPNHHISNTNTIQIIVSAKIVPSGNHSRPSFLFEYNLLDTCNRTINTKEIKSGRLTSPNFPNVYTANSLCVTNLQTSNQKVLIVFNKFVLEADNTISDRCDFDELSVKEIGVSNKSLCGMSTPKTILTTGKDVSLEFKSDSHVHHDGFDASYYSVVAQKDNMIQFADSYELEGVISNVGYPNGYNKSFSQMFMLRPPASHDCSIIFSDMNIGLISKDEECAGSSDEYVEIEVLFKGEVKKANLRECTFFNKNVRELILEADSNDRYVKFTFRADAKSENDGRGFKIRWVCHSIGKTTPVLS</sequence>
<dbReference type="PROSITE" id="PS01187">
    <property type="entry name" value="EGF_CA"/>
    <property type="match status" value="1"/>
</dbReference>
<dbReference type="SUPFAM" id="SSF57196">
    <property type="entry name" value="EGF/Laminin"/>
    <property type="match status" value="3"/>
</dbReference>
<feature type="domain" description="EGF-like" evidence="9">
    <location>
        <begin position="214"/>
        <end position="253"/>
    </location>
</feature>
<evidence type="ECO:0000256" key="4">
    <source>
        <dbReference type="ARBA" id="ARBA00023157"/>
    </source>
</evidence>
<keyword evidence="5" id="KW-0325">Glycoprotein</keyword>
<feature type="domain" description="CUB" evidence="8">
    <location>
        <begin position="2239"/>
        <end position="2370"/>
    </location>
</feature>
<feature type="domain" description="CUB" evidence="8">
    <location>
        <begin position="3034"/>
        <end position="3161"/>
    </location>
</feature>
<feature type="domain" description="CUB" evidence="8">
    <location>
        <begin position="2497"/>
        <end position="2624"/>
    </location>
</feature>
<dbReference type="CDD" id="cd00041">
    <property type="entry name" value="CUB"/>
    <property type="match status" value="17"/>
</dbReference>
<evidence type="ECO:0000256" key="1">
    <source>
        <dbReference type="ARBA" id="ARBA00022536"/>
    </source>
</evidence>
<keyword evidence="3" id="KW-0677">Repeat</keyword>
<feature type="disulfide bond" evidence="7">
    <location>
        <begin position="410"/>
        <end position="419"/>
    </location>
</feature>
<evidence type="ECO:0000256" key="7">
    <source>
        <dbReference type="PROSITE-ProRule" id="PRU00076"/>
    </source>
</evidence>
<dbReference type="Pfam" id="PF07645">
    <property type="entry name" value="EGF_CA"/>
    <property type="match status" value="3"/>
</dbReference>
<feature type="domain" description="CUB" evidence="8">
    <location>
        <begin position="553"/>
        <end position="671"/>
    </location>
</feature>
<dbReference type="Gene3D" id="2.60.120.290">
    <property type="entry name" value="Spermadhesin, CUB domain"/>
    <property type="match status" value="24"/>
</dbReference>
<reference evidence="11" key="1">
    <citation type="submission" date="2016-11" db="UniProtKB">
        <authorList>
            <consortium name="WormBaseParasite"/>
        </authorList>
    </citation>
    <scope>IDENTIFICATION</scope>
</reference>
<evidence type="ECO:0000256" key="3">
    <source>
        <dbReference type="ARBA" id="ARBA00022737"/>
    </source>
</evidence>
<feature type="domain" description="CUB" evidence="8">
    <location>
        <begin position="2628"/>
        <end position="2766"/>
    </location>
</feature>
<evidence type="ECO:0000256" key="2">
    <source>
        <dbReference type="ARBA" id="ARBA00022729"/>
    </source>
</evidence>
<feature type="domain" description="CUB" evidence="8">
    <location>
        <begin position="1464"/>
        <end position="1586"/>
    </location>
</feature>
<dbReference type="FunFam" id="2.60.120.290:FF:000013">
    <property type="entry name" value="Membrane frizzled-related protein"/>
    <property type="match status" value="1"/>
</dbReference>
<organism evidence="10 11">
    <name type="scientific">Caenorhabditis tropicalis</name>
    <dbReference type="NCBI Taxonomy" id="1561998"/>
    <lineage>
        <taxon>Eukaryota</taxon>
        <taxon>Metazoa</taxon>
        <taxon>Ecdysozoa</taxon>
        <taxon>Nematoda</taxon>
        <taxon>Chromadorea</taxon>
        <taxon>Rhabditida</taxon>
        <taxon>Rhabditina</taxon>
        <taxon>Rhabditomorpha</taxon>
        <taxon>Rhabditoidea</taxon>
        <taxon>Rhabditidae</taxon>
        <taxon>Peloderinae</taxon>
        <taxon>Caenorhabditis</taxon>
    </lineage>
</organism>
<feature type="domain" description="CUB" evidence="8">
    <location>
        <begin position="968"/>
        <end position="1085"/>
    </location>
</feature>
<dbReference type="eggNOG" id="KOG4292">
    <property type="taxonomic scope" value="Eukaryota"/>
</dbReference>
<feature type="domain" description="CUB" evidence="8">
    <location>
        <begin position="1597"/>
        <end position="1746"/>
    </location>
</feature>
<feature type="domain" description="EGF-like" evidence="9">
    <location>
        <begin position="346"/>
        <end position="383"/>
    </location>
</feature>
<dbReference type="FunFam" id="2.10.25.10:FF:000005">
    <property type="entry name" value="Fibrillin 2"/>
    <property type="match status" value="1"/>
</dbReference>
<dbReference type="SUPFAM" id="SSF57184">
    <property type="entry name" value="Growth factor receptor domain"/>
    <property type="match status" value="1"/>
</dbReference>
<dbReference type="InterPro" id="IPR049883">
    <property type="entry name" value="NOTCH1_EGF-like"/>
</dbReference>
<dbReference type="InterPro" id="IPR000859">
    <property type="entry name" value="CUB_dom"/>
</dbReference>
<dbReference type="Pfam" id="PF00008">
    <property type="entry name" value="EGF"/>
    <property type="match status" value="1"/>
</dbReference>
<dbReference type="PROSITE" id="PS01186">
    <property type="entry name" value="EGF_2"/>
    <property type="match status" value="3"/>
</dbReference>
<accession>A0A1I7UVG8</accession>
<dbReference type="InterPro" id="IPR000152">
    <property type="entry name" value="EGF-type_Asp/Asn_hydroxyl_site"/>
</dbReference>
<protein>
    <submittedName>
        <fullName evidence="11">Cubilin</fullName>
    </submittedName>
</protein>
<evidence type="ECO:0000256" key="5">
    <source>
        <dbReference type="ARBA" id="ARBA00023180"/>
    </source>
</evidence>
<feature type="disulfide bond" evidence="7">
    <location>
        <begin position="373"/>
        <end position="382"/>
    </location>
</feature>
<dbReference type="SMART" id="SM00179">
    <property type="entry name" value="EGF_CA"/>
    <property type="match status" value="6"/>
</dbReference>
<feature type="domain" description="EGF-like" evidence="9">
    <location>
        <begin position="121"/>
        <end position="156"/>
    </location>
</feature>
<dbReference type="PROSITE" id="PS01180">
    <property type="entry name" value="CUB"/>
    <property type="match status" value="20"/>
</dbReference>
<evidence type="ECO:0000313" key="10">
    <source>
        <dbReference type="Proteomes" id="UP000095282"/>
    </source>
</evidence>
<name>A0A1I7UVG8_9PELO</name>
<dbReference type="WBParaSite" id="Csp11.Scaffold630.g19754.t2">
    <property type="protein sequence ID" value="Csp11.Scaffold630.g19754.t2"/>
    <property type="gene ID" value="Csp11.Scaffold630.g19754"/>
</dbReference>
<feature type="domain" description="CUB" evidence="8">
    <location>
        <begin position="2904"/>
        <end position="3028"/>
    </location>
</feature>
<feature type="domain" description="CUB" evidence="8">
    <location>
        <begin position="3297"/>
        <end position="3418"/>
    </location>
</feature>
<dbReference type="PROSITE" id="PS50026">
    <property type="entry name" value="EGF_3"/>
    <property type="match status" value="6"/>
</dbReference>
<keyword evidence="1 7" id="KW-0245">EGF-like domain</keyword>
<dbReference type="Gene3D" id="2.10.25.10">
    <property type="entry name" value="Laminin"/>
    <property type="match status" value="6"/>
</dbReference>
<feature type="domain" description="CUB" evidence="8">
    <location>
        <begin position="3697"/>
        <end position="3811"/>
    </location>
</feature>
<dbReference type="InterPro" id="IPR018097">
    <property type="entry name" value="EGF_Ca-bd_CS"/>
</dbReference>
<keyword evidence="10" id="KW-1185">Reference proteome</keyword>
<dbReference type="SMART" id="SM00181">
    <property type="entry name" value="EGF"/>
    <property type="match status" value="7"/>
</dbReference>
<feature type="disulfide bond" evidence="6">
    <location>
        <begin position="1331"/>
        <end position="1358"/>
    </location>
</feature>
<feature type="disulfide bond" evidence="6">
    <location>
        <begin position="3034"/>
        <end position="3061"/>
    </location>
</feature>
<proteinExistence type="predicted"/>
<evidence type="ECO:0000259" key="8">
    <source>
        <dbReference type="PROSITE" id="PS01180"/>
    </source>
</evidence>
<feature type="domain" description="EGF-like" evidence="9">
    <location>
        <begin position="296"/>
        <end position="335"/>
    </location>
</feature>
<dbReference type="PANTHER" id="PTHR24251">
    <property type="entry name" value="OVOCHYMASE-RELATED"/>
    <property type="match status" value="1"/>
</dbReference>
<feature type="domain" description="CUB" evidence="8">
    <location>
        <begin position="2111"/>
        <end position="2238"/>
    </location>
</feature>
<dbReference type="InterPro" id="IPR035914">
    <property type="entry name" value="Sperma_CUB_dom_sf"/>
</dbReference>
<dbReference type="PROSITE" id="PS00010">
    <property type="entry name" value="ASX_HYDROXYL"/>
    <property type="match status" value="1"/>
</dbReference>
<dbReference type="InterPro" id="IPR009030">
    <property type="entry name" value="Growth_fac_rcpt_cys_sf"/>
</dbReference>
<dbReference type="InterPro" id="IPR001881">
    <property type="entry name" value="EGF-like_Ca-bd_dom"/>
</dbReference>
<keyword evidence="2" id="KW-0732">Signal</keyword>
<feature type="disulfide bond" evidence="6">
    <location>
        <begin position="3162"/>
        <end position="3189"/>
    </location>
</feature>
<dbReference type="CDD" id="cd00054">
    <property type="entry name" value="EGF_CA"/>
    <property type="match status" value="4"/>
</dbReference>
<dbReference type="FunFam" id="2.60.120.290:FF:000005">
    <property type="entry name" value="Procollagen C-endopeptidase enhancer 1"/>
    <property type="match status" value="2"/>
</dbReference>
<feature type="domain" description="CUB" evidence="8">
    <location>
        <begin position="1331"/>
        <end position="1462"/>
    </location>
</feature>
<dbReference type="PROSITE" id="PS00022">
    <property type="entry name" value="EGF_1"/>
    <property type="match status" value="3"/>
</dbReference>
<dbReference type="Pfam" id="PF00431">
    <property type="entry name" value="CUB"/>
    <property type="match status" value="15"/>
</dbReference>
<keyword evidence="4 7" id="KW-1015">Disulfide bond</keyword>
<dbReference type="InterPro" id="IPR000742">
    <property type="entry name" value="EGF"/>
</dbReference>
<dbReference type="SMART" id="SM00042">
    <property type="entry name" value="CUB"/>
    <property type="match status" value="22"/>
</dbReference>
<comment type="caution">
    <text evidence="7">Lacks conserved residue(s) required for the propagation of feature annotation.</text>
</comment>
<feature type="domain" description="CUB" evidence="8">
    <location>
        <begin position="1207"/>
        <end position="1330"/>
    </location>
</feature>
<evidence type="ECO:0000259" key="9">
    <source>
        <dbReference type="PROSITE" id="PS50026"/>
    </source>
</evidence>
<dbReference type="Proteomes" id="UP000095282">
    <property type="component" value="Unplaced"/>
</dbReference>
<feature type="domain" description="CUB" evidence="8">
    <location>
        <begin position="3425"/>
        <end position="3552"/>
    </location>
</feature>
<evidence type="ECO:0000313" key="11">
    <source>
        <dbReference type="WBParaSite" id="Csp11.Scaffold630.g19754.t2"/>
    </source>
</evidence>
<feature type="domain" description="CUB" evidence="8">
    <location>
        <begin position="2374"/>
        <end position="2495"/>
    </location>
</feature>
<dbReference type="SUPFAM" id="SSF49854">
    <property type="entry name" value="Spermadhesin, CUB domain"/>
    <property type="match status" value="24"/>
</dbReference>
<feature type="domain" description="CUB" evidence="8">
    <location>
        <begin position="677"/>
        <end position="837"/>
    </location>
</feature>
<feature type="domain" description="CUB" evidence="8">
    <location>
        <begin position="3162"/>
        <end position="3295"/>
    </location>
</feature>
<feature type="domain" description="EGF-like" evidence="9">
    <location>
        <begin position="254"/>
        <end position="295"/>
    </location>
</feature>
<dbReference type="GO" id="GO:0005509">
    <property type="term" value="F:calcium ion binding"/>
    <property type="evidence" value="ECO:0007669"/>
    <property type="project" value="InterPro"/>
</dbReference>
<feature type="disulfide bond" evidence="7">
    <location>
        <begin position="146"/>
        <end position="155"/>
    </location>
</feature>
<feature type="domain" description="CUB" evidence="8">
    <location>
        <begin position="1860"/>
        <end position="1988"/>
    </location>
</feature>